<dbReference type="InterPro" id="IPR045336">
    <property type="entry name" value="MmgE_PrpD_N"/>
</dbReference>
<name>A0ABT8Y6V2_9SPHN</name>
<feature type="region of interest" description="Disordered" evidence="2">
    <location>
        <begin position="1"/>
        <end position="20"/>
    </location>
</feature>
<reference evidence="5" key="1">
    <citation type="submission" date="2023-07" db="EMBL/GenBank/DDBJ databases">
        <authorList>
            <person name="Kim M."/>
        </authorList>
    </citation>
    <scope>NUCLEOTIDE SEQUENCE</scope>
    <source>
        <strain evidence="5">BIUV-7</strain>
    </source>
</reference>
<dbReference type="InterPro" id="IPR005656">
    <property type="entry name" value="MmgE_PrpD"/>
</dbReference>
<dbReference type="InterPro" id="IPR042188">
    <property type="entry name" value="MmgE/PrpD_sf_2"/>
</dbReference>
<evidence type="ECO:0000256" key="2">
    <source>
        <dbReference type="SAM" id="MobiDB-lite"/>
    </source>
</evidence>
<dbReference type="InterPro" id="IPR036148">
    <property type="entry name" value="MmgE/PrpD_sf"/>
</dbReference>
<sequence>MIEEREDGPGPGRRDDGPRLDRRAALKGAGVLAFAAAPFGGAASFGAFAQSPSKAKPEAVVAGAGGTTLTETVARYAAATSFDVLPKAVRERAKKVIFDEIACAYFGRRTDAGRLSAQYAQRFGAGPPEARIYGTDQVGPAHYVALANGTAGHGEEVDGTHVVGGHPGASIVHAASAMAERQRVSGAELINAVVLGYDVGVRLVEACGGTFAVRDRDQVHSDFLYALGCSASACRLLRLSADNHRHAMALATFQANGLVALFAERRHISKSFCNGQYAFAGISSAWMAEIGLEGHDDIIGTEGGVLAAWGVPEERAMVTRGLGTDFKIMSGNFKFYNAGQPIHTPIEAALTLLKQHEIAIETIQSVEIGMPARPLKTVDNRDMHNISVQDMVAAYMAGGGFKIIDEPFPSMLDNPIYTRLRPLVSAKVDPDLDREFPNGRGARVTIATRAGKRFSLRIDSPRGYSTRGEITWDDLAEKWTGSLPGADVERALMVAVRMDGLADCRGLFDAFAGVMR</sequence>
<organism evidence="5 6">
    <name type="scientific">Sphingomonas natans</name>
    <dbReference type="NCBI Taxonomy" id="3063330"/>
    <lineage>
        <taxon>Bacteria</taxon>
        <taxon>Pseudomonadati</taxon>
        <taxon>Pseudomonadota</taxon>
        <taxon>Alphaproteobacteria</taxon>
        <taxon>Sphingomonadales</taxon>
        <taxon>Sphingomonadaceae</taxon>
        <taxon>Sphingomonas</taxon>
    </lineage>
</organism>
<dbReference type="PANTHER" id="PTHR16943:SF8">
    <property type="entry name" value="2-METHYLCITRATE DEHYDRATASE"/>
    <property type="match status" value="1"/>
</dbReference>
<dbReference type="EMBL" id="JAUOTP010000002">
    <property type="protein sequence ID" value="MDO6414056.1"/>
    <property type="molecule type" value="Genomic_DNA"/>
</dbReference>
<feature type="domain" description="MmgE/PrpD N-terminal" evidence="3">
    <location>
        <begin position="72"/>
        <end position="308"/>
    </location>
</feature>
<evidence type="ECO:0000313" key="5">
    <source>
        <dbReference type="EMBL" id="MDO6414056.1"/>
    </source>
</evidence>
<evidence type="ECO:0000259" key="3">
    <source>
        <dbReference type="Pfam" id="PF03972"/>
    </source>
</evidence>
<dbReference type="Pfam" id="PF03972">
    <property type="entry name" value="MmgE_PrpD_N"/>
    <property type="match status" value="1"/>
</dbReference>
<dbReference type="Gene3D" id="1.10.4100.10">
    <property type="entry name" value="2-methylcitrate dehydratase PrpD"/>
    <property type="match status" value="1"/>
</dbReference>
<dbReference type="Proteomes" id="UP001169764">
    <property type="component" value="Unassembled WGS sequence"/>
</dbReference>
<dbReference type="PANTHER" id="PTHR16943">
    <property type="entry name" value="2-METHYLCITRATE DEHYDRATASE-RELATED"/>
    <property type="match status" value="1"/>
</dbReference>
<dbReference type="InterPro" id="IPR006311">
    <property type="entry name" value="TAT_signal"/>
</dbReference>
<protein>
    <submittedName>
        <fullName evidence="5">MmgE/PrpD family protein</fullName>
    </submittedName>
</protein>
<evidence type="ECO:0000259" key="4">
    <source>
        <dbReference type="Pfam" id="PF19305"/>
    </source>
</evidence>
<accession>A0ABT8Y6V2</accession>
<proteinExistence type="inferred from homology"/>
<dbReference type="InterPro" id="IPR042183">
    <property type="entry name" value="MmgE/PrpD_sf_1"/>
</dbReference>
<feature type="domain" description="MmgE/PrpD C-terminal" evidence="4">
    <location>
        <begin position="336"/>
        <end position="481"/>
    </location>
</feature>
<dbReference type="Pfam" id="PF19305">
    <property type="entry name" value="MmgE_PrpD_C"/>
    <property type="match status" value="1"/>
</dbReference>
<dbReference type="PROSITE" id="PS51318">
    <property type="entry name" value="TAT"/>
    <property type="match status" value="1"/>
</dbReference>
<comment type="similarity">
    <text evidence="1">Belongs to the PrpD family.</text>
</comment>
<comment type="caution">
    <text evidence="5">The sequence shown here is derived from an EMBL/GenBank/DDBJ whole genome shotgun (WGS) entry which is preliminary data.</text>
</comment>
<dbReference type="InterPro" id="IPR045337">
    <property type="entry name" value="MmgE_PrpD_C"/>
</dbReference>
<gene>
    <name evidence="5" type="ORF">Q4F19_06655</name>
</gene>
<evidence type="ECO:0000313" key="6">
    <source>
        <dbReference type="Proteomes" id="UP001169764"/>
    </source>
</evidence>
<dbReference type="SUPFAM" id="SSF103378">
    <property type="entry name" value="2-methylcitrate dehydratase PrpD"/>
    <property type="match status" value="1"/>
</dbReference>
<keyword evidence="6" id="KW-1185">Reference proteome</keyword>
<dbReference type="Gene3D" id="3.30.1330.120">
    <property type="entry name" value="2-methylcitrate dehydratase PrpD"/>
    <property type="match status" value="1"/>
</dbReference>
<evidence type="ECO:0000256" key="1">
    <source>
        <dbReference type="ARBA" id="ARBA00006174"/>
    </source>
</evidence>
<dbReference type="RefSeq" id="WP_303540906.1">
    <property type="nucleotide sequence ID" value="NZ_JAUOTP010000002.1"/>
</dbReference>